<dbReference type="PANTHER" id="PTHR35867">
    <property type="entry name" value="PROTEIN RSEC"/>
    <property type="match status" value="1"/>
</dbReference>
<dbReference type="PIRSF" id="PIRSF004923">
    <property type="entry name" value="RseC"/>
    <property type="match status" value="1"/>
</dbReference>
<evidence type="ECO:0000313" key="2">
    <source>
        <dbReference type="EMBL" id="TYO99640.1"/>
    </source>
</evidence>
<proteinExistence type="predicted"/>
<keyword evidence="1" id="KW-0472">Membrane</keyword>
<dbReference type="RefSeq" id="WP_187426626.1">
    <property type="nucleotide sequence ID" value="NZ_VNIB01000002.1"/>
</dbReference>
<dbReference type="EMBL" id="VNIB01000002">
    <property type="protein sequence ID" value="TYO99640.1"/>
    <property type="molecule type" value="Genomic_DNA"/>
</dbReference>
<dbReference type="Pfam" id="PF04246">
    <property type="entry name" value="RseC_MucC"/>
    <property type="match status" value="1"/>
</dbReference>
<feature type="transmembrane region" description="Helical" evidence="1">
    <location>
        <begin position="75"/>
        <end position="95"/>
    </location>
</feature>
<dbReference type="InterPro" id="IPR007359">
    <property type="entry name" value="SigmaE_reg_RseC_MucC"/>
</dbReference>
<protein>
    <submittedName>
        <fullName evidence="2">RseC/MucC-like positive regulator of sigma(E)</fullName>
    </submittedName>
</protein>
<name>A0A5D3WQ87_9BACT</name>
<sequence length="158" mass="16945">MIQETGIVIESRPDGIVVVRCVKSSACKHCEARAACHAGHDQAERLVEARNLIDARVGERVRVAISSEAFLRSSFLVYIVPLVALVFCAAVGNSLAPRLLPGADVELVTAVFGITGMLLAFVGVRLRSRGLEKERYLPRVVGRVDDTDGTPGESGHGH</sequence>
<keyword evidence="3" id="KW-1185">Reference proteome</keyword>
<feature type="transmembrane region" description="Helical" evidence="1">
    <location>
        <begin position="107"/>
        <end position="126"/>
    </location>
</feature>
<evidence type="ECO:0000256" key="1">
    <source>
        <dbReference type="SAM" id="Phobius"/>
    </source>
</evidence>
<organism evidence="2 3">
    <name type="scientific">Geothermobacter ehrlichii</name>
    <dbReference type="NCBI Taxonomy" id="213224"/>
    <lineage>
        <taxon>Bacteria</taxon>
        <taxon>Pseudomonadati</taxon>
        <taxon>Thermodesulfobacteriota</taxon>
        <taxon>Desulfuromonadia</taxon>
        <taxon>Desulfuromonadales</taxon>
        <taxon>Geothermobacteraceae</taxon>
        <taxon>Geothermobacter</taxon>
    </lineage>
</organism>
<dbReference type="PANTHER" id="PTHR35867:SF1">
    <property type="entry name" value="PROTEIN RSEC"/>
    <property type="match status" value="1"/>
</dbReference>
<keyword evidence="1" id="KW-0812">Transmembrane</keyword>
<dbReference type="InterPro" id="IPR026268">
    <property type="entry name" value="RseC"/>
</dbReference>
<reference evidence="2 3" key="1">
    <citation type="submission" date="2019-07" db="EMBL/GenBank/DDBJ databases">
        <title>Genomic Encyclopedia of Type Strains, Phase IV (KMG-IV): sequencing the most valuable type-strain genomes for metagenomic binning, comparative biology and taxonomic classification.</title>
        <authorList>
            <person name="Goeker M."/>
        </authorList>
    </citation>
    <scope>NUCLEOTIDE SEQUENCE [LARGE SCALE GENOMIC DNA]</scope>
    <source>
        <strain evidence="2 3">SS015</strain>
    </source>
</reference>
<gene>
    <name evidence="2" type="ORF">EDC39_102164</name>
</gene>
<comment type="caution">
    <text evidence="2">The sequence shown here is derived from an EMBL/GenBank/DDBJ whole genome shotgun (WGS) entry which is preliminary data.</text>
</comment>
<evidence type="ECO:0000313" key="3">
    <source>
        <dbReference type="Proteomes" id="UP000324159"/>
    </source>
</evidence>
<accession>A0A5D3WQ87</accession>
<dbReference type="AlphaFoldDB" id="A0A5D3WQ87"/>
<keyword evidence="1" id="KW-1133">Transmembrane helix</keyword>
<dbReference type="Proteomes" id="UP000324159">
    <property type="component" value="Unassembled WGS sequence"/>
</dbReference>